<dbReference type="Gene3D" id="3.30.360.10">
    <property type="entry name" value="Dihydrodipicolinate Reductase, domain 2"/>
    <property type="match status" value="1"/>
</dbReference>
<evidence type="ECO:0000259" key="3">
    <source>
        <dbReference type="Pfam" id="PF01658"/>
    </source>
</evidence>
<evidence type="ECO:0000313" key="6">
    <source>
        <dbReference type="EMBL" id="VFK77332.1"/>
    </source>
</evidence>
<keyword evidence="6" id="KW-0489">Methyltransferase</keyword>
<dbReference type="InterPro" id="IPR015422">
    <property type="entry name" value="PyrdxlP-dep_Trfase_small"/>
</dbReference>
<evidence type="ECO:0000313" key="5">
    <source>
        <dbReference type="EMBL" id="VFK35517.1"/>
    </source>
</evidence>
<dbReference type="InterPro" id="IPR036291">
    <property type="entry name" value="NAD(P)-bd_dom_sf"/>
</dbReference>
<evidence type="ECO:0000313" key="4">
    <source>
        <dbReference type="EMBL" id="VFK24252.1"/>
    </source>
</evidence>
<comment type="similarity">
    <text evidence="1">Belongs to the myo-inositol 1-phosphate synthase family.</text>
</comment>
<dbReference type="InterPro" id="IPR039429">
    <property type="entry name" value="SHMT-like_dom"/>
</dbReference>
<dbReference type="EMBL" id="CAADFQ010000123">
    <property type="protein sequence ID" value="VFK35517.1"/>
    <property type="molecule type" value="Genomic_DNA"/>
</dbReference>
<dbReference type="Pfam" id="PF01658">
    <property type="entry name" value="Inos-1-P_synth"/>
    <property type="match status" value="1"/>
</dbReference>
<accession>A0A451BGD4</accession>
<dbReference type="InterPro" id="IPR013021">
    <property type="entry name" value="Myo-inos-1-P_Synthase_GAPDH"/>
</dbReference>
<dbReference type="GO" id="GO:0032259">
    <property type="term" value="P:methylation"/>
    <property type="evidence" value="ECO:0007669"/>
    <property type="project" value="UniProtKB-KW"/>
</dbReference>
<dbReference type="SUPFAM" id="SSF51735">
    <property type="entry name" value="NAD(P)-binding Rossmann-fold domains"/>
    <property type="match status" value="1"/>
</dbReference>
<sequence>MVTESAEFKVLLPDDLPPIDDWILTGWDITKENLLQSARRHQCCERYLVELEEKRLANMRSRLALMPEPGWEKRFREESDALLRLKEKNSAEQIIIVNLAPTELVEIQEVDNTDIDWENLKIPASALPKLSISRLYFRLAIEVGAGFINFTPNIAETPVLLELAERRGILYCGRDGKTGETYLKTVLAPAFRNKNFKVDGWFSLNILGNADGFNLQSSSARDTKIKSKQSSLEAILGYVPGKSDYGHQVHIHYYPPRGDSKESWNNVDFSGFLGEPMQLKFNWLGKDSSLAAASVLDLVRFFRLAHQAGEIGLLEPLGYFFKLPLTRRGHLPEHASDRQYQALLDFVRRMGVRLPEHLGGLLRHLTDYQRSRRDCLSMHASENRMTQGTALLLAGDLANRYALKDPGNTPPGDIIFGNSQPMGRIITFCEKSLGSLIGAEYVNLTPISGYVAADCLLYAFCDPGQTVFLVDQVHGGHPEMIPLARQFGLEVRFIPFDSMKPNVRKLQKMVDDAKPALVYFNQSDALVLDGITGLSMTASETVVALDVSHVLGLVAGGLVTSPLNTGYDCLVGSTHKTFPGPHKGFFATRSQDLQNRFIMRTKNKISSSHPHHAAALAFACEEYEVYGTEYARRLVQNAEVLAKAFENEGLSVIRAEETSIIETNQVWLRAADKNQAVQWFRRLEDGGIFTNYRELV</sequence>
<dbReference type="AlphaFoldDB" id="A0A451BGD4"/>
<name>A0A451BGD4_9GAMM</name>
<dbReference type="SUPFAM" id="SSF55347">
    <property type="entry name" value="Glyceraldehyde-3-phosphate dehydrogenase-like, C-terminal domain"/>
    <property type="match status" value="1"/>
</dbReference>
<dbReference type="EMBL" id="CAADFO010000007">
    <property type="protein sequence ID" value="VFK24252.1"/>
    <property type="molecule type" value="Genomic_DNA"/>
</dbReference>
<dbReference type="Pfam" id="PF00464">
    <property type="entry name" value="SHMT"/>
    <property type="match status" value="1"/>
</dbReference>
<dbReference type="GO" id="GO:0004512">
    <property type="term" value="F:inositol-3-phosphate synthase activity"/>
    <property type="evidence" value="ECO:0007669"/>
    <property type="project" value="InterPro"/>
</dbReference>
<dbReference type="InterPro" id="IPR002587">
    <property type="entry name" value="Myo-inos-1-P_Synthase"/>
</dbReference>
<reference evidence="6" key="1">
    <citation type="submission" date="2019-02" db="EMBL/GenBank/DDBJ databases">
        <authorList>
            <person name="Gruber-Vodicka R. H."/>
            <person name="Seah K. B. B."/>
        </authorList>
    </citation>
    <scope>NUCLEOTIDE SEQUENCE</scope>
    <source>
        <strain evidence="4">BECK_BZ197</strain>
        <strain evidence="6">BECK_BZ198</strain>
        <strain evidence="5">BECK_BZ199</strain>
    </source>
</reference>
<dbReference type="InterPro" id="IPR015421">
    <property type="entry name" value="PyrdxlP-dep_Trfase_major"/>
</dbReference>
<organism evidence="6">
    <name type="scientific">Candidatus Kentrum sp. MB</name>
    <dbReference type="NCBI Taxonomy" id="2138164"/>
    <lineage>
        <taxon>Bacteria</taxon>
        <taxon>Pseudomonadati</taxon>
        <taxon>Pseudomonadota</taxon>
        <taxon>Gammaproteobacteria</taxon>
        <taxon>Candidatus Kentrum</taxon>
    </lineage>
</organism>
<dbReference type="InterPro" id="IPR015424">
    <property type="entry name" value="PyrdxlP-dep_Trfase"/>
</dbReference>
<dbReference type="PANTHER" id="PTHR11510">
    <property type="entry name" value="MYO-INOSITOL-1 PHOSPHATE SYNTHASE"/>
    <property type="match status" value="1"/>
</dbReference>
<dbReference type="Gene3D" id="3.90.1150.10">
    <property type="entry name" value="Aspartate Aminotransferase, domain 1"/>
    <property type="match status" value="1"/>
</dbReference>
<dbReference type="GO" id="GO:0006021">
    <property type="term" value="P:inositol biosynthetic process"/>
    <property type="evidence" value="ECO:0007669"/>
    <property type="project" value="InterPro"/>
</dbReference>
<dbReference type="Gene3D" id="3.40.50.720">
    <property type="entry name" value="NAD(P)-binding Rossmann-like Domain"/>
    <property type="match status" value="1"/>
</dbReference>
<feature type="domain" description="Serine hydroxymethyltransferase-like" evidence="2">
    <location>
        <begin position="372"/>
        <end position="653"/>
    </location>
</feature>
<protein>
    <submittedName>
        <fullName evidence="6">Serine hydroxymethyltransferase</fullName>
    </submittedName>
</protein>
<gene>
    <name evidence="4" type="ORF">BECKMB1821G_GA0114241_100776</name>
    <name evidence="6" type="ORF">BECKMB1821H_GA0114242_11245</name>
    <name evidence="5" type="ORF">BECKMB1821I_GA0114274_11235</name>
</gene>
<dbReference type="Pfam" id="PF07994">
    <property type="entry name" value="NAD_binding_5"/>
    <property type="match status" value="1"/>
</dbReference>
<evidence type="ECO:0000259" key="2">
    <source>
        <dbReference type="Pfam" id="PF00464"/>
    </source>
</evidence>
<dbReference type="SUPFAM" id="SSF53383">
    <property type="entry name" value="PLP-dependent transferases"/>
    <property type="match status" value="1"/>
</dbReference>
<proteinExistence type="inferred from homology"/>
<keyword evidence="6" id="KW-0808">Transferase</keyword>
<dbReference type="EMBL" id="CAADGH010000124">
    <property type="protein sequence ID" value="VFK77332.1"/>
    <property type="molecule type" value="Genomic_DNA"/>
</dbReference>
<dbReference type="GO" id="GO:0008654">
    <property type="term" value="P:phospholipid biosynthetic process"/>
    <property type="evidence" value="ECO:0007669"/>
    <property type="project" value="InterPro"/>
</dbReference>
<dbReference type="Gene3D" id="3.40.640.10">
    <property type="entry name" value="Type I PLP-dependent aspartate aminotransferase-like (Major domain)"/>
    <property type="match status" value="1"/>
</dbReference>
<feature type="domain" description="Myo-inositol-1-phosphate synthase GAPDH-like" evidence="3">
    <location>
        <begin position="179"/>
        <end position="288"/>
    </location>
</feature>
<evidence type="ECO:0000256" key="1">
    <source>
        <dbReference type="ARBA" id="ARBA00010813"/>
    </source>
</evidence>
<dbReference type="GO" id="GO:0008168">
    <property type="term" value="F:methyltransferase activity"/>
    <property type="evidence" value="ECO:0007669"/>
    <property type="project" value="UniProtKB-KW"/>
</dbReference>